<name>A0A4R6TEM8_9FLAO</name>
<protein>
    <submittedName>
        <fullName evidence="8">Uncharacterized protein DUF490</fullName>
    </submittedName>
</protein>
<feature type="domain" description="Translocation and assembly module TamB C-terminal" evidence="7">
    <location>
        <begin position="1006"/>
        <end position="1426"/>
    </location>
</feature>
<evidence type="ECO:0000256" key="1">
    <source>
        <dbReference type="ARBA" id="ARBA00004167"/>
    </source>
</evidence>
<organism evidence="8 9">
    <name type="scientific">Tenacibaculum caenipelagi</name>
    <dbReference type="NCBI Taxonomy" id="1325435"/>
    <lineage>
        <taxon>Bacteria</taxon>
        <taxon>Pseudomonadati</taxon>
        <taxon>Bacteroidota</taxon>
        <taxon>Flavobacteriia</taxon>
        <taxon>Flavobacteriales</taxon>
        <taxon>Flavobacteriaceae</taxon>
        <taxon>Tenacibaculum</taxon>
    </lineage>
</organism>
<keyword evidence="9" id="KW-1185">Reference proteome</keyword>
<feature type="chain" id="PRO_5020459323" evidence="6">
    <location>
        <begin position="22"/>
        <end position="1469"/>
    </location>
</feature>
<accession>A0A4R6TEM8</accession>
<dbReference type="GO" id="GO:0009306">
    <property type="term" value="P:protein secretion"/>
    <property type="evidence" value="ECO:0007669"/>
    <property type="project" value="InterPro"/>
</dbReference>
<keyword evidence="2" id="KW-0812">Transmembrane</keyword>
<keyword evidence="4" id="KW-0472">Membrane</keyword>
<keyword evidence="6" id="KW-0732">Signal</keyword>
<gene>
    <name evidence="8" type="ORF">DFQ07_2301</name>
</gene>
<dbReference type="RefSeq" id="WP_243743969.1">
    <property type="nucleotide sequence ID" value="NZ_SNYH01000005.1"/>
</dbReference>
<feature type="signal peptide" evidence="6">
    <location>
        <begin position="1"/>
        <end position="21"/>
    </location>
</feature>
<proteinExistence type="predicted"/>
<evidence type="ECO:0000313" key="8">
    <source>
        <dbReference type="EMBL" id="TDQ23773.1"/>
    </source>
</evidence>
<evidence type="ECO:0000256" key="3">
    <source>
        <dbReference type="ARBA" id="ARBA00022989"/>
    </source>
</evidence>
<comment type="caution">
    <text evidence="8">The sequence shown here is derived from an EMBL/GenBank/DDBJ whole genome shotgun (WGS) entry which is preliminary data.</text>
</comment>
<dbReference type="GO" id="GO:0005886">
    <property type="term" value="C:plasma membrane"/>
    <property type="evidence" value="ECO:0007669"/>
    <property type="project" value="InterPro"/>
</dbReference>
<evidence type="ECO:0000256" key="2">
    <source>
        <dbReference type="ARBA" id="ARBA00022692"/>
    </source>
</evidence>
<dbReference type="Proteomes" id="UP000295390">
    <property type="component" value="Unassembled WGS sequence"/>
</dbReference>
<keyword evidence="3" id="KW-1133">Transmembrane helix</keyword>
<sequence length="1469" mass="165119">MLFLLLLFILLSLPFVQSQLAKQATNWVNKEFNTNIVVKRIDLSWFGSVQLKEIEIRDHHKDTLIFVNNLSTSLLNAKRVLENKVDLGEASLSGIHFYMKTYKGEDNDNMSIFVDSFEDGKPRDSLASSFILKSDKISLEDLTFKLMDENKDELLQFAAYKGGGGELQDFSIVGPNVSMKVRNLYFTENRGVNISNLSTDFTYTRSFMDFENTVVETDNKSKLQGNIKFTYNRKDFVNFNDKVKLKAKFQESTVSVKDLSKFYNEIGGNDLLYLSGSIDGVLNNFSANNVRIHSRGGMRIIGNMGFVNAVKTSRGFVFDADLDNVTANYSQLKNVLPNLLGKTLPTEFQRLGNFTLNGLIRVTPEQMDATLTIESEVGTTISDLQLTNINNIDEAEYNGGIEFKDFDLGVFANDPVLGKISLKADVNGSGFDVDNVNTTIIGKVSSLYFNGYEYKDLQVNGLFQNKKFDGLLNAEDDNFKLKFEGLADFSSEINKFDFIANVDRIDLKKTNLFTRDSISELKGNINLNISGNTFDDIVGKATFKNLIYTNQKQSYPFKSFEVNSSVKDSIKTIDIKSEEIVSGHIKGKFSFEELVPIAQNALGSVYTNYRPHEITPNQFLDFDFTIYNRIIEVFLPQVSIGSNTRLKGRINSDKNSLKLTFESPEIKAYENIIEGVILRMDNKNPLYNTHLTANKINTKYYNIEKLNLLNRTQNDTLFFKSVFKGGEEYSESFNLDFFYTINEIQKSVIGVQKSKVHYKGFDWLINPNEDKNNKVAFDLNKDDFTISPFIFKSGEQKIGFKGVVRDSIYKDLQASFDKVKLGSFLPVIDSLKLDGKLNGTLSFKEENKIIDPRGNLYVEDFYINDFSQGNLALNVTGDNSYEKYDVNLSLESEKAKNISATGRIDFSEERPTVDLDVYLKEYEIAAFSPLGEDVLSRLRGKVTGNFTAKGYLRNPDFDGILNFENVGLSFPYLNVDFDLTGNTSVVLDKQEFIFKDIILEDTKYLTQGNLSGSIAHQNFKDWFLNFDINTRNLLVLDTQETEEVQYYGTGFLNGEAKIRGLTTNLDIDVNGRTNKGTLFVIPLSDVKTIDNYKLIRFKTGKEGEDGKGKIIKNIKGLDLKLNLTVTKDAVAQVVIDKVSGSELKGSGEGNLFIDIDTRGKFKMFGDFTVDNGFYNFKYAGITKPFTVQKGGTISWNGDPYDAELDITAVYRTKANPAQLLDNINSNRKIPIDLYTKITGGLFSSKQEFDIKIPNANSTVSSELEFILNENDLNTKMQHFSFLLAFGTFYNEDAIGNSASSGITGTASEIASGILTNMLNSKENKFQLGLGYTQGDRGKVDNINSDDQVDVSVSTQLSDRVLVNGKVGVPVGTNTQTSVVGEVKVEVLLNEEGSLRGTVFNRQNEVQYSTEEEGYTQGVGISYQVNFNNLKDLGKKLGLNKKRKKKEEIKDSVQPKKKSLINFKPKEKNN</sequence>
<evidence type="ECO:0000313" key="9">
    <source>
        <dbReference type="Proteomes" id="UP000295390"/>
    </source>
</evidence>
<evidence type="ECO:0000256" key="6">
    <source>
        <dbReference type="SAM" id="SignalP"/>
    </source>
</evidence>
<dbReference type="InterPro" id="IPR007452">
    <property type="entry name" value="TamB_C"/>
</dbReference>
<evidence type="ECO:0000256" key="5">
    <source>
        <dbReference type="SAM" id="MobiDB-lite"/>
    </source>
</evidence>
<feature type="region of interest" description="Disordered" evidence="5">
    <location>
        <begin position="1443"/>
        <end position="1469"/>
    </location>
</feature>
<reference evidence="8 9" key="1">
    <citation type="submission" date="2019-03" db="EMBL/GenBank/DDBJ databases">
        <title>Genomic Encyclopedia of Type Strains, Phase III (KMG-III): the genomes of soil and plant-associated and newly described type strains.</title>
        <authorList>
            <person name="Whitman W."/>
        </authorList>
    </citation>
    <scope>NUCLEOTIDE SEQUENCE [LARGE SCALE GENOMIC DNA]</scope>
    <source>
        <strain evidence="8 9">CECT 8283</strain>
    </source>
</reference>
<comment type="subcellular location">
    <subcellularLocation>
        <location evidence="1">Membrane</location>
        <topology evidence="1">Single-pass membrane protein</topology>
    </subcellularLocation>
</comment>
<dbReference type="EMBL" id="SNYH01000005">
    <property type="protein sequence ID" value="TDQ23773.1"/>
    <property type="molecule type" value="Genomic_DNA"/>
</dbReference>
<evidence type="ECO:0000259" key="7">
    <source>
        <dbReference type="Pfam" id="PF04357"/>
    </source>
</evidence>
<evidence type="ECO:0000256" key="4">
    <source>
        <dbReference type="ARBA" id="ARBA00023136"/>
    </source>
</evidence>
<dbReference type="Pfam" id="PF04357">
    <property type="entry name" value="TamB"/>
    <property type="match status" value="1"/>
</dbReference>